<organism evidence="2 3">
    <name type="scientific">Candidatus Thiomargarita nelsonii</name>
    <dbReference type="NCBI Taxonomy" id="1003181"/>
    <lineage>
        <taxon>Bacteria</taxon>
        <taxon>Pseudomonadati</taxon>
        <taxon>Pseudomonadota</taxon>
        <taxon>Gammaproteobacteria</taxon>
        <taxon>Thiotrichales</taxon>
        <taxon>Thiotrichaceae</taxon>
        <taxon>Thiomargarita</taxon>
    </lineage>
</organism>
<name>A0A0A6PFI0_9GAMM</name>
<proteinExistence type="predicted"/>
<dbReference type="InterPro" id="IPR042095">
    <property type="entry name" value="SUMF_sf"/>
</dbReference>
<dbReference type="PANTHER" id="PTHR23150:SF35">
    <property type="entry name" value="BLL6746 PROTEIN"/>
    <property type="match status" value="1"/>
</dbReference>
<keyword evidence="3" id="KW-1185">Reference proteome</keyword>
<dbReference type="InterPro" id="IPR016187">
    <property type="entry name" value="CTDL_fold"/>
</dbReference>
<feature type="domain" description="Sulfatase-modifying factor enzyme-like" evidence="1">
    <location>
        <begin position="27"/>
        <end position="265"/>
    </location>
</feature>
<evidence type="ECO:0000259" key="1">
    <source>
        <dbReference type="Pfam" id="PF03781"/>
    </source>
</evidence>
<protein>
    <recommendedName>
        <fullName evidence="1">Sulfatase-modifying factor enzyme-like domain-containing protein</fullName>
    </recommendedName>
</protein>
<dbReference type="Gene3D" id="3.90.1580.10">
    <property type="entry name" value="paralog of FGE (formylglycine-generating enzyme)"/>
    <property type="match status" value="1"/>
</dbReference>
<sequence>MLKSTPCYELLAGTVFQDRLQNGSLGPKMVWIPAGDFKMGDIQGGGVSDEKPVHRLSIKAFAMGKYEVTFAEYDRFAEATDKKKPDDEGWGRGNRPVINVSWHDAVAYAEWLTRQTGKQYGLPTEAQWEYAARAGTETARYWGNSPDEACRYGNVYDQSSKKENSDFLWKNHNCTDGYAKTAPVGQFEANAFGLFDMLGNVWEWTCSRYEGKYGGKEIQCKKPSKNRSFTLRGGDCNAEPLWVRSAHRNGRASTDHNDDVGFRVIIFF</sequence>
<dbReference type="InterPro" id="IPR051043">
    <property type="entry name" value="Sulfatase_Mod_Factor_Kinase"/>
</dbReference>
<dbReference type="InterPro" id="IPR005532">
    <property type="entry name" value="SUMF_dom"/>
</dbReference>
<comment type="caution">
    <text evidence="2">The sequence shown here is derived from an EMBL/GenBank/DDBJ whole genome shotgun (WGS) entry which is preliminary data.</text>
</comment>
<evidence type="ECO:0000313" key="3">
    <source>
        <dbReference type="Proteomes" id="UP000030428"/>
    </source>
</evidence>
<dbReference type="AlphaFoldDB" id="A0A0A6PFI0"/>
<dbReference type="EMBL" id="JSZA02000278">
    <property type="protein sequence ID" value="KHD09019.2"/>
    <property type="molecule type" value="Genomic_DNA"/>
</dbReference>
<dbReference type="Proteomes" id="UP000030428">
    <property type="component" value="Unassembled WGS sequence"/>
</dbReference>
<dbReference type="Pfam" id="PF03781">
    <property type="entry name" value="FGE-sulfatase"/>
    <property type="match status" value="1"/>
</dbReference>
<dbReference type="GO" id="GO:0120147">
    <property type="term" value="F:formylglycine-generating oxidase activity"/>
    <property type="evidence" value="ECO:0007669"/>
    <property type="project" value="TreeGrafter"/>
</dbReference>
<evidence type="ECO:0000313" key="2">
    <source>
        <dbReference type="EMBL" id="KHD09019.2"/>
    </source>
</evidence>
<dbReference type="SUPFAM" id="SSF56436">
    <property type="entry name" value="C-type lectin-like"/>
    <property type="match status" value="1"/>
</dbReference>
<gene>
    <name evidence="2" type="ORF">PN36_32250</name>
</gene>
<dbReference type="PANTHER" id="PTHR23150">
    <property type="entry name" value="SULFATASE MODIFYING FACTOR 1, 2"/>
    <property type="match status" value="1"/>
</dbReference>
<reference evidence="2 3" key="1">
    <citation type="journal article" date="2016" name="Front. Microbiol.">
        <title>Single-Cell (Meta-)Genomics of a Dimorphic Candidatus Thiomargarita nelsonii Reveals Genomic Plasticity.</title>
        <authorList>
            <person name="Flood B.E."/>
            <person name="Fliss P."/>
            <person name="Jones D.S."/>
            <person name="Dick G.J."/>
            <person name="Jain S."/>
            <person name="Kaster A.K."/>
            <person name="Winkel M."/>
            <person name="Mussmann M."/>
            <person name="Bailey J."/>
        </authorList>
    </citation>
    <scope>NUCLEOTIDE SEQUENCE [LARGE SCALE GENOMIC DNA]</scope>
    <source>
        <strain evidence="2">Hydrate Ridge</strain>
    </source>
</reference>
<accession>A0A0A6PFI0</accession>